<evidence type="ECO:0000313" key="8">
    <source>
        <dbReference type="Proteomes" id="UP001346149"/>
    </source>
</evidence>
<protein>
    <recommendedName>
        <fullName evidence="9">Caffeic acid O-methyltransferase</fullName>
    </recommendedName>
</protein>
<keyword evidence="1" id="KW-0489">Methyltransferase</keyword>
<proteinExistence type="predicted"/>
<evidence type="ECO:0000256" key="3">
    <source>
        <dbReference type="ARBA" id="ARBA00022691"/>
    </source>
</evidence>
<keyword evidence="8" id="KW-1185">Reference proteome</keyword>
<dbReference type="InterPro" id="IPR036390">
    <property type="entry name" value="WH_DNA-bd_sf"/>
</dbReference>
<evidence type="ECO:0000313" key="7">
    <source>
        <dbReference type="EMBL" id="KAK4796955.1"/>
    </source>
</evidence>
<evidence type="ECO:0000259" key="5">
    <source>
        <dbReference type="Pfam" id="PF00891"/>
    </source>
</evidence>
<organism evidence="7 8">
    <name type="scientific">Trapa natans</name>
    <name type="common">Water chestnut</name>
    <dbReference type="NCBI Taxonomy" id="22666"/>
    <lineage>
        <taxon>Eukaryota</taxon>
        <taxon>Viridiplantae</taxon>
        <taxon>Streptophyta</taxon>
        <taxon>Embryophyta</taxon>
        <taxon>Tracheophyta</taxon>
        <taxon>Spermatophyta</taxon>
        <taxon>Magnoliopsida</taxon>
        <taxon>eudicotyledons</taxon>
        <taxon>Gunneridae</taxon>
        <taxon>Pentapetalae</taxon>
        <taxon>rosids</taxon>
        <taxon>malvids</taxon>
        <taxon>Myrtales</taxon>
        <taxon>Lythraceae</taxon>
        <taxon>Trapa</taxon>
    </lineage>
</organism>
<dbReference type="InterPro" id="IPR001077">
    <property type="entry name" value="COMT_C"/>
</dbReference>
<dbReference type="EMBL" id="JAXQNO010000006">
    <property type="protein sequence ID" value="KAK4796955.1"/>
    <property type="molecule type" value="Genomic_DNA"/>
</dbReference>
<keyword evidence="2" id="KW-0808">Transferase</keyword>
<dbReference type="PANTHER" id="PTHR11746">
    <property type="entry name" value="O-METHYLTRANSFERASE"/>
    <property type="match status" value="1"/>
</dbReference>
<evidence type="ECO:0008006" key="9">
    <source>
        <dbReference type="Google" id="ProtNLM"/>
    </source>
</evidence>
<evidence type="ECO:0000256" key="2">
    <source>
        <dbReference type="ARBA" id="ARBA00022679"/>
    </source>
</evidence>
<dbReference type="InterPro" id="IPR016461">
    <property type="entry name" value="COMT-like"/>
</dbReference>
<dbReference type="Gene3D" id="3.40.50.150">
    <property type="entry name" value="Vaccinia Virus protein VP39"/>
    <property type="match status" value="1"/>
</dbReference>
<dbReference type="InterPro" id="IPR036388">
    <property type="entry name" value="WH-like_DNA-bd_sf"/>
</dbReference>
<dbReference type="CDD" id="cd02440">
    <property type="entry name" value="AdoMet_MTases"/>
    <property type="match status" value="1"/>
</dbReference>
<feature type="domain" description="O-methyltransferase dimerisation" evidence="6">
    <location>
        <begin position="28"/>
        <end position="122"/>
    </location>
</feature>
<feature type="domain" description="O-methyltransferase C-terminal" evidence="5">
    <location>
        <begin position="145"/>
        <end position="350"/>
    </location>
</feature>
<dbReference type="Proteomes" id="UP001346149">
    <property type="component" value="Unassembled WGS sequence"/>
</dbReference>
<dbReference type="AlphaFoldDB" id="A0AAN7RCX0"/>
<reference evidence="7 8" key="1">
    <citation type="journal article" date="2023" name="Hortic Res">
        <title>Pangenome of water caltrop reveals structural variations and asymmetric subgenome divergence after allopolyploidization.</title>
        <authorList>
            <person name="Zhang X."/>
            <person name="Chen Y."/>
            <person name="Wang L."/>
            <person name="Yuan Y."/>
            <person name="Fang M."/>
            <person name="Shi L."/>
            <person name="Lu R."/>
            <person name="Comes H.P."/>
            <person name="Ma Y."/>
            <person name="Chen Y."/>
            <person name="Huang G."/>
            <person name="Zhou Y."/>
            <person name="Zheng Z."/>
            <person name="Qiu Y."/>
        </authorList>
    </citation>
    <scope>NUCLEOTIDE SEQUENCE [LARGE SCALE GENOMIC DNA]</scope>
    <source>
        <strain evidence="7">F231</strain>
    </source>
</reference>
<dbReference type="PIRSF" id="PIRSF005739">
    <property type="entry name" value="O-mtase"/>
    <property type="match status" value="1"/>
</dbReference>
<evidence type="ECO:0000259" key="6">
    <source>
        <dbReference type="Pfam" id="PF08100"/>
    </source>
</evidence>
<accession>A0AAN7RCX0</accession>
<feature type="active site" description="Proton acceptor" evidence="4">
    <location>
        <position position="274"/>
    </location>
</feature>
<dbReference type="Pfam" id="PF00891">
    <property type="entry name" value="Methyltransf_2"/>
    <property type="match status" value="1"/>
</dbReference>
<dbReference type="Gene3D" id="1.10.10.10">
    <property type="entry name" value="Winged helix-like DNA-binding domain superfamily/Winged helix DNA-binding domain"/>
    <property type="match status" value="1"/>
</dbReference>
<dbReference type="SUPFAM" id="SSF53335">
    <property type="entry name" value="S-adenosyl-L-methionine-dependent methyltransferases"/>
    <property type="match status" value="1"/>
</dbReference>
<dbReference type="FunFam" id="3.40.50.150:FF:000061">
    <property type="entry name" value="Caffeic acid O-methyltransferase"/>
    <property type="match status" value="1"/>
</dbReference>
<sequence length="370" mass="40633">MGSSGQALETQMTPTQDTEAETINFALQMASSSVLPMVLKCVLDLDLLEIIARSSPASGGHVSPLEIAAQLPTANPEAPGMVDRVLRMLASYSILTCKLRNLPDGKIERLYGLGPVCKYLTRNADGVSMAPLCLLDQDKVFMDSWYHLKDAILEGGIPFNRAYGMSIFEYQATDPRFNKIFNRAMADNSTFTMKKILDTYKGFEGLNTLVDVAGGSGASLNIIVSKYPSIIGINFDLPHVIQDAPPIPGVEHVGGDMFISVPKGDAIFMKWIVHNWSDEKCLIFLKNCYDALPNNGKMIVLDCALPVCPDTSLATKWVMHVDCIMLTNISGGKERTLEEFEALAKRVGFEGFQVACCVLDNYVMEFHKKA</sequence>
<dbReference type="InterPro" id="IPR012967">
    <property type="entry name" value="COMT_dimerisation"/>
</dbReference>
<keyword evidence="3" id="KW-0949">S-adenosyl-L-methionine</keyword>
<dbReference type="PROSITE" id="PS51683">
    <property type="entry name" value="SAM_OMT_II"/>
    <property type="match status" value="1"/>
</dbReference>
<dbReference type="SUPFAM" id="SSF46785">
    <property type="entry name" value="Winged helix' DNA-binding domain"/>
    <property type="match status" value="1"/>
</dbReference>
<dbReference type="InterPro" id="IPR029063">
    <property type="entry name" value="SAM-dependent_MTases_sf"/>
</dbReference>
<name>A0AAN7RCX0_TRANT</name>
<dbReference type="GO" id="GO:0008171">
    <property type="term" value="F:O-methyltransferase activity"/>
    <property type="evidence" value="ECO:0007669"/>
    <property type="project" value="InterPro"/>
</dbReference>
<dbReference type="FunFam" id="1.10.10.10:FF:000357">
    <property type="entry name" value="Caffeic acid 3-O-methyltransferase"/>
    <property type="match status" value="1"/>
</dbReference>
<gene>
    <name evidence="7" type="ORF">SAY86_029281</name>
</gene>
<evidence type="ECO:0000256" key="1">
    <source>
        <dbReference type="ARBA" id="ARBA00022603"/>
    </source>
</evidence>
<comment type="caution">
    <text evidence="7">The sequence shown here is derived from an EMBL/GenBank/DDBJ whole genome shotgun (WGS) entry which is preliminary data.</text>
</comment>
<dbReference type="Pfam" id="PF08100">
    <property type="entry name" value="Dimerisation"/>
    <property type="match status" value="1"/>
</dbReference>
<evidence type="ECO:0000256" key="4">
    <source>
        <dbReference type="PIRSR" id="PIRSR005739-1"/>
    </source>
</evidence>
<dbReference type="GO" id="GO:0032259">
    <property type="term" value="P:methylation"/>
    <property type="evidence" value="ECO:0007669"/>
    <property type="project" value="UniProtKB-KW"/>
</dbReference>
<dbReference type="GO" id="GO:0046983">
    <property type="term" value="F:protein dimerization activity"/>
    <property type="evidence" value="ECO:0007669"/>
    <property type="project" value="InterPro"/>
</dbReference>